<feature type="region of interest" description="Disordered" evidence="1">
    <location>
        <begin position="1"/>
        <end position="35"/>
    </location>
</feature>
<reference evidence="2" key="1">
    <citation type="submission" date="2014-09" db="EMBL/GenBank/DDBJ databases">
        <authorList>
            <person name="Magalhaes I.L.F."/>
            <person name="Oliveira U."/>
            <person name="Santos F.R."/>
            <person name="Vidigal T.H.D.A."/>
            <person name="Brescovit A.D."/>
            <person name="Santos A.J."/>
        </authorList>
    </citation>
    <scope>NUCLEOTIDE SEQUENCE</scope>
    <source>
        <tissue evidence="2">Shoot tissue taken approximately 20 cm above the soil surface</tissue>
    </source>
</reference>
<accession>A0A0A9FDE1</accession>
<sequence length="74" mass="8177">MITATSTNQSIITPKSSLPSYSFDQPRPSRSAQQTAAQIITKHLPLILRRKPERQCLLSMENAGSRLEAIPGRS</sequence>
<evidence type="ECO:0000313" key="2">
    <source>
        <dbReference type="EMBL" id="JAE08116.1"/>
    </source>
</evidence>
<dbReference type="EMBL" id="GBRH01189780">
    <property type="protein sequence ID" value="JAE08116.1"/>
    <property type="molecule type" value="Transcribed_RNA"/>
</dbReference>
<name>A0A0A9FDE1_ARUDO</name>
<protein>
    <submittedName>
        <fullName evidence="2">Uncharacterized protein</fullName>
    </submittedName>
</protein>
<organism evidence="2">
    <name type="scientific">Arundo donax</name>
    <name type="common">Giant reed</name>
    <name type="synonym">Donax arundinaceus</name>
    <dbReference type="NCBI Taxonomy" id="35708"/>
    <lineage>
        <taxon>Eukaryota</taxon>
        <taxon>Viridiplantae</taxon>
        <taxon>Streptophyta</taxon>
        <taxon>Embryophyta</taxon>
        <taxon>Tracheophyta</taxon>
        <taxon>Spermatophyta</taxon>
        <taxon>Magnoliopsida</taxon>
        <taxon>Liliopsida</taxon>
        <taxon>Poales</taxon>
        <taxon>Poaceae</taxon>
        <taxon>PACMAD clade</taxon>
        <taxon>Arundinoideae</taxon>
        <taxon>Arundineae</taxon>
        <taxon>Arundo</taxon>
    </lineage>
</organism>
<dbReference type="AlphaFoldDB" id="A0A0A9FDE1"/>
<evidence type="ECO:0000256" key="1">
    <source>
        <dbReference type="SAM" id="MobiDB-lite"/>
    </source>
</evidence>
<reference evidence="2" key="2">
    <citation type="journal article" date="2015" name="Data Brief">
        <title>Shoot transcriptome of the giant reed, Arundo donax.</title>
        <authorList>
            <person name="Barrero R.A."/>
            <person name="Guerrero F.D."/>
            <person name="Moolhuijzen P."/>
            <person name="Goolsby J.A."/>
            <person name="Tidwell J."/>
            <person name="Bellgard S.E."/>
            <person name="Bellgard M.I."/>
        </authorList>
    </citation>
    <scope>NUCLEOTIDE SEQUENCE</scope>
    <source>
        <tissue evidence="2">Shoot tissue taken approximately 20 cm above the soil surface</tissue>
    </source>
</reference>
<proteinExistence type="predicted"/>